<keyword evidence="2" id="KW-1185">Reference proteome</keyword>
<reference evidence="2" key="1">
    <citation type="journal article" date="2018" name="Gigascience">
        <title>Genome assembly of the Pink Ipe (Handroanthus impetiginosus, Bignoniaceae), a highly valued, ecologically keystone Neotropical timber forest tree.</title>
        <authorList>
            <person name="Silva-Junior O.B."/>
            <person name="Grattapaglia D."/>
            <person name="Novaes E."/>
            <person name="Collevatti R.G."/>
        </authorList>
    </citation>
    <scope>NUCLEOTIDE SEQUENCE [LARGE SCALE GENOMIC DNA]</scope>
    <source>
        <strain evidence="2">cv. UFG-1</strain>
    </source>
</reference>
<dbReference type="EMBL" id="NKXS01000159">
    <property type="protein sequence ID" value="PIN25992.1"/>
    <property type="molecule type" value="Genomic_DNA"/>
</dbReference>
<organism evidence="1 2">
    <name type="scientific">Handroanthus impetiginosus</name>
    <dbReference type="NCBI Taxonomy" id="429701"/>
    <lineage>
        <taxon>Eukaryota</taxon>
        <taxon>Viridiplantae</taxon>
        <taxon>Streptophyta</taxon>
        <taxon>Embryophyta</taxon>
        <taxon>Tracheophyta</taxon>
        <taxon>Spermatophyta</taxon>
        <taxon>Magnoliopsida</taxon>
        <taxon>eudicotyledons</taxon>
        <taxon>Gunneridae</taxon>
        <taxon>Pentapetalae</taxon>
        <taxon>asterids</taxon>
        <taxon>lamiids</taxon>
        <taxon>Lamiales</taxon>
        <taxon>Bignoniaceae</taxon>
        <taxon>Crescentiina</taxon>
        <taxon>Tabebuia alliance</taxon>
        <taxon>Handroanthus</taxon>
    </lineage>
</organism>
<evidence type="ECO:0000313" key="2">
    <source>
        <dbReference type="Proteomes" id="UP000231279"/>
    </source>
</evidence>
<sequence>MDIGRKNETGEWFPCYACQAKERRLLQQLGNFFFGIIVRSQMRINCRKIFIEAGENKLI</sequence>
<proteinExistence type="predicted"/>
<comment type="caution">
    <text evidence="1">The sequence shown here is derived from an EMBL/GenBank/DDBJ whole genome shotgun (WGS) entry which is preliminary data.</text>
</comment>
<evidence type="ECO:0000313" key="1">
    <source>
        <dbReference type="EMBL" id="PIN25992.1"/>
    </source>
</evidence>
<gene>
    <name evidence="1" type="ORF">CDL12_01271</name>
</gene>
<dbReference type="AlphaFoldDB" id="A0A2G9I8A9"/>
<name>A0A2G9I8A9_9LAMI</name>
<protein>
    <submittedName>
        <fullName evidence="1">Uncharacterized protein</fullName>
    </submittedName>
</protein>
<dbReference type="Proteomes" id="UP000231279">
    <property type="component" value="Unassembled WGS sequence"/>
</dbReference>
<accession>A0A2G9I8A9</accession>